<accession>A0A4Q9PBI4</accession>
<gene>
    <name evidence="1" type="ORF">BD310DRAFT_910296</name>
</gene>
<organism evidence="1 2">
    <name type="scientific">Dichomitus squalens</name>
    <dbReference type="NCBI Taxonomy" id="114155"/>
    <lineage>
        <taxon>Eukaryota</taxon>
        <taxon>Fungi</taxon>
        <taxon>Dikarya</taxon>
        <taxon>Basidiomycota</taxon>
        <taxon>Agaricomycotina</taxon>
        <taxon>Agaricomycetes</taxon>
        <taxon>Polyporales</taxon>
        <taxon>Polyporaceae</taxon>
        <taxon>Dichomitus</taxon>
    </lineage>
</organism>
<evidence type="ECO:0000313" key="1">
    <source>
        <dbReference type="EMBL" id="TBU52069.1"/>
    </source>
</evidence>
<evidence type="ECO:0008006" key="3">
    <source>
        <dbReference type="Google" id="ProtNLM"/>
    </source>
</evidence>
<dbReference type="Proteomes" id="UP000292082">
    <property type="component" value="Unassembled WGS sequence"/>
</dbReference>
<proteinExistence type="predicted"/>
<dbReference type="EMBL" id="ML145268">
    <property type="protein sequence ID" value="TBU52069.1"/>
    <property type="molecule type" value="Genomic_DNA"/>
</dbReference>
<evidence type="ECO:0000313" key="2">
    <source>
        <dbReference type="Proteomes" id="UP000292082"/>
    </source>
</evidence>
<dbReference type="AlphaFoldDB" id="A0A4Q9PBI4"/>
<protein>
    <recommendedName>
        <fullName evidence="3">F-box domain-containing protein</fullName>
    </recommendedName>
</protein>
<name>A0A4Q9PBI4_9APHY</name>
<reference evidence="1 2" key="1">
    <citation type="submission" date="2019-01" db="EMBL/GenBank/DDBJ databases">
        <title>Draft genome sequences of three monokaryotic isolates of the white-rot basidiomycete fungus Dichomitus squalens.</title>
        <authorList>
            <consortium name="DOE Joint Genome Institute"/>
            <person name="Lopez S.C."/>
            <person name="Andreopoulos B."/>
            <person name="Pangilinan J."/>
            <person name="Lipzen A."/>
            <person name="Riley R."/>
            <person name="Ahrendt S."/>
            <person name="Ng V."/>
            <person name="Barry K."/>
            <person name="Daum C."/>
            <person name="Grigoriev I.V."/>
            <person name="Hilden K.S."/>
            <person name="Makela M.R."/>
            <person name="de Vries R.P."/>
        </authorList>
    </citation>
    <scope>NUCLEOTIDE SEQUENCE [LARGE SCALE GENOMIC DNA]</scope>
    <source>
        <strain evidence="1 2">CBS 464.89</strain>
    </source>
</reference>
<keyword evidence="2" id="KW-1185">Reference proteome</keyword>
<sequence length="492" mass="54312">MTSIWTTLPPNIDSLDTLPQGGGSWTDSSQLKASVPFDVAMLILEQIQDITTLIALSSTNQQLRNHGLLLALALCPGALVLASKAAIASFFAFVTHSGRVAIDDSRRLQSVTGLDIAMSTFDLDTLRMLSAMVAKAPKLTELTLRQPEEALKNVSLRHTLKRITTLRALRVFGAGPRAHELFSAIRSPLEEATITPRRDVVRDEDAVDFSKILRRHKYTLVHVSAARSMATAPTTPAKTFFGVRKLHVPLFVHDAHDDFVWAFPDIVELDVGNSSTAWSPRLRDIRKVNKMATKWAREEHDAWWRLEVARGDLFSLYMMGNTCVANALELVGVVHDRSGCLASVIKDHVPRVLRLSISPFLNVDALRGRREALTSVSYLALRIVLESDIEDACGPVVCSSVHFAQAFENCKAIYVDVAGGKEEAARLEVEHALLAACLFNGRVKDVCIRTPSCATFWRFGLTPGGVRVHGVSFDDGKRFFENLGLFSPEYPL</sequence>